<dbReference type="Proteomes" id="UP001375240">
    <property type="component" value="Unassembled WGS sequence"/>
</dbReference>
<proteinExistence type="predicted"/>
<evidence type="ECO:0000256" key="1">
    <source>
        <dbReference type="SAM" id="MobiDB-lite"/>
    </source>
</evidence>
<reference evidence="2 3" key="1">
    <citation type="submission" date="2019-10" db="EMBL/GenBank/DDBJ databases">
        <authorList>
            <person name="Palmer J.M."/>
        </authorList>
    </citation>
    <scope>NUCLEOTIDE SEQUENCE [LARGE SCALE GENOMIC DNA]</scope>
    <source>
        <strain evidence="2 3">TWF696</strain>
    </source>
</reference>
<dbReference type="AlphaFoldDB" id="A0AAV9ULT4"/>
<feature type="compositionally biased region" description="Polar residues" evidence="1">
    <location>
        <begin position="42"/>
        <end position="56"/>
    </location>
</feature>
<name>A0AAV9ULT4_9PEZI</name>
<accession>A0AAV9ULT4</accession>
<evidence type="ECO:0000313" key="2">
    <source>
        <dbReference type="EMBL" id="KAK6341463.1"/>
    </source>
</evidence>
<keyword evidence="3" id="KW-1185">Reference proteome</keyword>
<sequence>MWFPIIELPPPEGSPLVEYPTPPSWGTLKSVHMHRNGMPSGSDRQAQPPLGSNENPSDGGPSRWSVADTKEPYYLEGADTAAWSNSRLNYGSFGLGPNGFGSFGPGSSLGFKKRRIDSSNPNAHLGAENNVFLEHCRTVRKVHALQLARQNVVSPDLDLGIPIHPHEAAAERRAIYTGPVAADQNRSLPPEDLAFYKALMWYLLSTTDAEFRLLASSTTWRITAPKVFLKHIFTLSDFTPMF</sequence>
<evidence type="ECO:0000313" key="3">
    <source>
        <dbReference type="Proteomes" id="UP001375240"/>
    </source>
</evidence>
<comment type="caution">
    <text evidence="2">The sequence shown here is derived from an EMBL/GenBank/DDBJ whole genome shotgun (WGS) entry which is preliminary data.</text>
</comment>
<dbReference type="EMBL" id="JAVHNQ010000007">
    <property type="protein sequence ID" value="KAK6341463.1"/>
    <property type="molecule type" value="Genomic_DNA"/>
</dbReference>
<gene>
    <name evidence="2" type="ORF">TWF696_008536</name>
</gene>
<organism evidence="2 3">
    <name type="scientific">Orbilia brochopaga</name>
    <dbReference type="NCBI Taxonomy" id="3140254"/>
    <lineage>
        <taxon>Eukaryota</taxon>
        <taxon>Fungi</taxon>
        <taxon>Dikarya</taxon>
        <taxon>Ascomycota</taxon>
        <taxon>Pezizomycotina</taxon>
        <taxon>Orbiliomycetes</taxon>
        <taxon>Orbiliales</taxon>
        <taxon>Orbiliaceae</taxon>
        <taxon>Orbilia</taxon>
    </lineage>
</organism>
<protein>
    <submittedName>
        <fullName evidence="2">Uncharacterized protein</fullName>
    </submittedName>
</protein>
<feature type="region of interest" description="Disordered" evidence="1">
    <location>
        <begin position="12"/>
        <end position="66"/>
    </location>
</feature>